<dbReference type="SUPFAM" id="SSF56112">
    <property type="entry name" value="Protein kinase-like (PK-like)"/>
    <property type="match status" value="1"/>
</dbReference>
<reference evidence="2" key="1">
    <citation type="journal article" date="2023" name="Mol. Phylogenet. Evol.">
        <title>Genome-scale phylogeny and comparative genomics of the fungal order Sordariales.</title>
        <authorList>
            <person name="Hensen N."/>
            <person name="Bonometti L."/>
            <person name="Westerberg I."/>
            <person name="Brannstrom I.O."/>
            <person name="Guillou S."/>
            <person name="Cros-Aarteil S."/>
            <person name="Calhoun S."/>
            <person name="Haridas S."/>
            <person name="Kuo A."/>
            <person name="Mondo S."/>
            <person name="Pangilinan J."/>
            <person name="Riley R."/>
            <person name="LaButti K."/>
            <person name="Andreopoulos B."/>
            <person name="Lipzen A."/>
            <person name="Chen C."/>
            <person name="Yan M."/>
            <person name="Daum C."/>
            <person name="Ng V."/>
            <person name="Clum A."/>
            <person name="Steindorff A."/>
            <person name="Ohm R.A."/>
            <person name="Martin F."/>
            <person name="Silar P."/>
            <person name="Natvig D.O."/>
            <person name="Lalanne C."/>
            <person name="Gautier V."/>
            <person name="Ament-Velasquez S.L."/>
            <person name="Kruys A."/>
            <person name="Hutchinson M.I."/>
            <person name="Powell A.J."/>
            <person name="Barry K."/>
            <person name="Miller A.N."/>
            <person name="Grigoriev I.V."/>
            <person name="Debuchy R."/>
            <person name="Gladieux P."/>
            <person name="Hiltunen Thoren M."/>
            <person name="Johannesson H."/>
        </authorList>
    </citation>
    <scope>NUCLEOTIDE SEQUENCE</scope>
    <source>
        <strain evidence="2">CBS 232.78</strain>
    </source>
</reference>
<dbReference type="Pfam" id="PF00069">
    <property type="entry name" value="Pkinase"/>
    <property type="match status" value="1"/>
</dbReference>
<sequence length="294" mass="33159">MARESHRYVQRHQDLLSLVEEFDFKDGSLVREFIRTVFVAMDDDDKAFWGTMDVRKYGITDEEYERALEPVPDDWVFPKASPNLIIAPNDGVGDDLFIKRPKIKLYDPVKVSEYLPIASLILNDELQIFELLSKHPQHPNIVRYHGCRIRRGRVTGLVMDRHGVDLDSVELHKELRANVDKVVIMAGIESAVVHLHSLGLAHNDLNPSNIVLSKDNKNTPILINFGSRQPFGGRLLSAGTTGWVDEKYSTSDKKHDLAALPKIRKWLGNVLQDGYVDDRSCPVEGHPAAPPAPS</sequence>
<reference evidence="2" key="2">
    <citation type="submission" date="2023-06" db="EMBL/GenBank/DDBJ databases">
        <authorList>
            <consortium name="Lawrence Berkeley National Laboratory"/>
            <person name="Haridas S."/>
            <person name="Hensen N."/>
            <person name="Bonometti L."/>
            <person name="Westerberg I."/>
            <person name="Brannstrom I.O."/>
            <person name="Guillou S."/>
            <person name="Cros-Aarteil S."/>
            <person name="Calhoun S."/>
            <person name="Kuo A."/>
            <person name="Mondo S."/>
            <person name="Pangilinan J."/>
            <person name="Riley R."/>
            <person name="LaButti K."/>
            <person name="Andreopoulos B."/>
            <person name="Lipzen A."/>
            <person name="Chen C."/>
            <person name="Yanf M."/>
            <person name="Daum C."/>
            <person name="Ng V."/>
            <person name="Clum A."/>
            <person name="Steindorff A."/>
            <person name="Ohm R."/>
            <person name="Martin F."/>
            <person name="Silar P."/>
            <person name="Natvig D."/>
            <person name="Lalanne C."/>
            <person name="Gautier V."/>
            <person name="Ament-velasquez S.L."/>
            <person name="Kruys A."/>
            <person name="Hutchinson M.I."/>
            <person name="Powell A.J."/>
            <person name="Barry K."/>
            <person name="Miller A.N."/>
            <person name="Grigoriev I.V."/>
            <person name="Debuchy R."/>
            <person name="Gladieux P."/>
            <person name="Thoren M.H."/>
            <person name="Johannesson H."/>
        </authorList>
    </citation>
    <scope>NUCLEOTIDE SEQUENCE</scope>
    <source>
        <strain evidence="2">CBS 232.78</strain>
    </source>
</reference>
<dbReference type="GO" id="GO:0005524">
    <property type="term" value="F:ATP binding"/>
    <property type="evidence" value="ECO:0007669"/>
    <property type="project" value="InterPro"/>
</dbReference>
<dbReference type="AlphaFoldDB" id="A0AAE0U0W7"/>
<proteinExistence type="predicted"/>
<dbReference type="Gene3D" id="1.10.510.10">
    <property type="entry name" value="Transferase(Phosphotransferase) domain 1"/>
    <property type="match status" value="1"/>
</dbReference>
<accession>A0AAE0U0W7</accession>
<gene>
    <name evidence="2" type="ORF">B0H63DRAFT_493430</name>
</gene>
<dbReference type="GO" id="GO:0004672">
    <property type="term" value="F:protein kinase activity"/>
    <property type="evidence" value="ECO:0007669"/>
    <property type="project" value="InterPro"/>
</dbReference>
<comment type="caution">
    <text evidence="2">The sequence shown here is derived from an EMBL/GenBank/DDBJ whole genome shotgun (WGS) entry which is preliminary data.</text>
</comment>
<name>A0AAE0U0W7_9PEZI</name>
<keyword evidence="2" id="KW-0808">Transferase</keyword>
<dbReference type="PANTHER" id="PTHR44167:SF24">
    <property type="entry name" value="SERINE_THREONINE-PROTEIN KINASE CHK2"/>
    <property type="match status" value="1"/>
</dbReference>
<evidence type="ECO:0000313" key="3">
    <source>
        <dbReference type="Proteomes" id="UP001285441"/>
    </source>
</evidence>
<protein>
    <submittedName>
        <fullName evidence="2">Kinase-like domain-containing protein</fullName>
    </submittedName>
</protein>
<keyword evidence="3" id="KW-1185">Reference proteome</keyword>
<dbReference type="EMBL" id="JAULSW010000003">
    <property type="protein sequence ID" value="KAK3386812.1"/>
    <property type="molecule type" value="Genomic_DNA"/>
</dbReference>
<dbReference type="PANTHER" id="PTHR44167">
    <property type="entry name" value="OVARIAN-SPECIFIC SERINE/THREONINE-PROTEIN KINASE LOK-RELATED"/>
    <property type="match status" value="1"/>
</dbReference>
<organism evidence="2 3">
    <name type="scientific">Podospora didyma</name>
    <dbReference type="NCBI Taxonomy" id="330526"/>
    <lineage>
        <taxon>Eukaryota</taxon>
        <taxon>Fungi</taxon>
        <taxon>Dikarya</taxon>
        <taxon>Ascomycota</taxon>
        <taxon>Pezizomycotina</taxon>
        <taxon>Sordariomycetes</taxon>
        <taxon>Sordariomycetidae</taxon>
        <taxon>Sordariales</taxon>
        <taxon>Podosporaceae</taxon>
        <taxon>Podospora</taxon>
    </lineage>
</organism>
<dbReference type="Proteomes" id="UP001285441">
    <property type="component" value="Unassembled WGS sequence"/>
</dbReference>
<evidence type="ECO:0000313" key="2">
    <source>
        <dbReference type="EMBL" id="KAK3386812.1"/>
    </source>
</evidence>
<dbReference type="InterPro" id="IPR000719">
    <property type="entry name" value="Prot_kinase_dom"/>
</dbReference>
<evidence type="ECO:0000259" key="1">
    <source>
        <dbReference type="PROSITE" id="PS50011"/>
    </source>
</evidence>
<feature type="domain" description="Protein kinase" evidence="1">
    <location>
        <begin position="84"/>
        <end position="294"/>
    </location>
</feature>
<keyword evidence="2" id="KW-0418">Kinase</keyword>
<dbReference type="InterPro" id="IPR011009">
    <property type="entry name" value="Kinase-like_dom_sf"/>
</dbReference>
<dbReference type="PROSITE" id="PS50011">
    <property type="entry name" value="PROTEIN_KINASE_DOM"/>
    <property type="match status" value="1"/>
</dbReference>